<proteinExistence type="predicted"/>
<gene>
    <name evidence="2" type="ORF">MACH26_14230</name>
</gene>
<organism evidence="2 3">
    <name type="scientific">Planctobacterium marinum</name>
    <dbReference type="NCBI Taxonomy" id="1631968"/>
    <lineage>
        <taxon>Bacteria</taxon>
        <taxon>Pseudomonadati</taxon>
        <taxon>Pseudomonadota</taxon>
        <taxon>Gammaproteobacteria</taxon>
        <taxon>Alteromonadales</taxon>
        <taxon>Alteromonadaceae</taxon>
        <taxon>Planctobacterium</taxon>
    </lineage>
</organism>
<name>A0AA48HLT3_9ALTE</name>
<feature type="compositionally biased region" description="Basic and acidic residues" evidence="1">
    <location>
        <begin position="452"/>
        <end position="464"/>
    </location>
</feature>
<dbReference type="EMBL" id="AP027272">
    <property type="protein sequence ID" value="BDX05902.1"/>
    <property type="molecule type" value="Genomic_DNA"/>
</dbReference>
<sequence>MTGGFKTIPAVSLARHLNHYFPQLEYSAQLVLQDQSQSQLEALQLQKVQLQLKGISDKAFKATLSPFNLKPSLLMLSLCLSVLLSGWLWSPQTKSSAIAVQSEISEVALVLESIDVVSRAPEYMQLPIDSLQSLNIETWQGAEIEWRLTFNRPEALLTLRLSGGESLVPQWQGSTAIFTTQVQQSQSYHLRLADEIFQQGFYSILVKADQKPDVRFSTDTASTMSFARQHTPVLDLTVQMRDDFALSDAKVRMSLARGTGEAVKFRDIERALSEFTVNTREQTLNLDWDLTQLGMEPGDELYLAVVAWDNKPVTAQEGKSSTIIVKWLDEEVEQVTAAGIVMDLELEYFKSQRQIIIETKQLIQDKQQLELAEFNETSRQLGLAQSDLKQRYGQYLGDEFEGAVMHAHSNTHQEHAEEEHSSPEEEGEHHADEHEHHEDEHHAPEPFIPGSAHDHHGGDSSHAETDLSGRMALINQFGHNHGEADIGPVLKFNPKAYMKRSVEQMWSAELHLMLGEPERALPFEEEALKYLKLARQADRIYVKRLGFEPPPVSEEKRLTGELDEVISAEKSLDFVLDDTSQQLLQDSYYLIASGRGRIGARDITKLNELRVWISNQITQRPALIRTQVQLETLLANQIWQPEVCTDCREKVQQKVWQLLSAPTPAAFSPGKHFLLNELRNQTGQEGRL</sequence>
<dbReference type="KEGG" id="pmaw:MACH26_14230"/>
<dbReference type="Proteomes" id="UP001333710">
    <property type="component" value="Chromosome"/>
</dbReference>
<protein>
    <submittedName>
        <fullName evidence="2">Uncharacterized protein</fullName>
    </submittedName>
</protein>
<evidence type="ECO:0000313" key="2">
    <source>
        <dbReference type="EMBL" id="BDX05902.1"/>
    </source>
</evidence>
<evidence type="ECO:0000313" key="3">
    <source>
        <dbReference type="Proteomes" id="UP001333710"/>
    </source>
</evidence>
<reference evidence="2" key="1">
    <citation type="submission" date="2023-01" db="EMBL/GenBank/DDBJ databases">
        <title>Complete genome sequence of Planctobacterium marinum strain Dej080120_11.</title>
        <authorList>
            <person name="Ueki S."/>
            <person name="Maruyama F."/>
        </authorList>
    </citation>
    <scope>NUCLEOTIDE SEQUENCE</scope>
    <source>
        <strain evidence="2">Dej080120_11</strain>
    </source>
</reference>
<keyword evidence="3" id="KW-1185">Reference proteome</keyword>
<feature type="compositionally biased region" description="Basic and acidic residues" evidence="1">
    <location>
        <begin position="411"/>
        <end position="444"/>
    </location>
</feature>
<accession>A0AA48HLT3</accession>
<feature type="region of interest" description="Disordered" evidence="1">
    <location>
        <begin position="409"/>
        <end position="464"/>
    </location>
</feature>
<evidence type="ECO:0000256" key="1">
    <source>
        <dbReference type="SAM" id="MobiDB-lite"/>
    </source>
</evidence>
<dbReference type="AlphaFoldDB" id="A0AA48HLT3"/>